<reference evidence="3" key="1">
    <citation type="submission" date="2016-11" db="EMBL/GenBank/DDBJ databases">
        <authorList>
            <person name="Varghese N."/>
            <person name="Submissions S."/>
        </authorList>
    </citation>
    <scope>NUCLEOTIDE SEQUENCE [LARGE SCALE GENOMIC DNA]</scope>
    <source>
        <strain evidence="3">DSM 27619</strain>
    </source>
</reference>
<dbReference type="RefSeq" id="WP_072955566.1">
    <property type="nucleotide sequence ID" value="NZ_FQUT01000003.1"/>
</dbReference>
<gene>
    <name evidence="2" type="ORF">SAMN05443633_103409</name>
</gene>
<protein>
    <recommendedName>
        <fullName evidence="4">Pentapeptide repeat-containing protein</fullName>
    </recommendedName>
</protein>
<dbReference type="OrthoDB" id="965965at2"/>
<dbReference type="Proteomes" id="UP000184518">
    <property type="component" value="Unassembled WGS sequence"/>
</dbReference>
<organism evidence="2 3">
    <name type="scientific">Chryseobacterium arachidis</name>
    <dbReference type="NCBI Taxonomy" id="1416778"/>
    <lineage>
        <taxon>Bacteria</taxon>
        <taxon>Pseudomonadati</taxon>
        <taxon>Bacteroidota</taxon>
        <taxon>Flavobacteriia</taxon>
        <taxon>Flavobacteriales</taxon>
        <taxon>Weeksellaceae</taxon>
        <taxon>Chryseobacterium group</taxon>
        <taxon>Chryseobacterium</taxon>
    </lineage>
</organism>
<keyword evidence="1" id="KW-0812">Transmembrane</keyword>
<keyword evidence="3" id="KW-1185">Reference proteome</keyword>
<accession>A0A1M5A9B8</accession>
<evidence type="ECO:0000313" key="3">
    <source>
        <dbReference type="Proteomes" id="UP000184518"/>
    </source>
</evidence>
<evidence type="ECO:0000313" key="2">
    <source>
        <dbReference type="EMBL" id="SHF26636.1"/>
    </source>
</evidence>
<evidence type="ECO:0000256" key="1">
    <source>
        <dbReference type="SAM" id="Phobius"/>
    </source>
</evidence>
<sequence length="859" mass="100629">MTKNSKIKLDETLFKAILQIEDHSKLQLFLKEKKLPVTVNFNVMSNLVEGISFDDRFLFDFNELEIENLKANLDIHNDAYFYNIKIIGNDSNILIRLKDVKAEKILLENNENLDIELIGGRFTEITYTKNFNSRRLCLLNSEVEEDLEINESDLEYLYIENSICDELKIKNTKILLEGIVLKSTKLDKFLIWQLSSIYKINTSDNTTIHSLDINNCIVRYINIDETDIKFIQFSSIKRLDELTFYKNSEIGSLNIYLSSINRLLINEDTKISEIVIQKDSFINLCRATDNCNISWITIKKSNILFFVFHRGISIKYFESDGESNIGDFDILECTIKSLTLTNQTNSYNFQNTDIGLLKLDDCKISYLNILNGCKIEAYISNCDIDKVDFKQIIILKDTLISFSSCRIYSLIMENFSVIGGLYFRELIPLKTPLNEEWSNINKYAFNNVFFEDQIKQKYENIKSVVLKSLNGKDKGWINENTNNNSNNLMELLIKQDYISSKISNDKIESLINNLKNAYLSYKQWYEERLLRMIDEHTYLNIKALRKLTNIDRENLEFNKNILQFIWEAISKMHSYNLLFQNINKPLFRVYQSSLGKTEFSNCSLKDFEFQYNSTNFYDCLFLGTDIPEDNLKILDSKITVFPIENTEIKSKIEFHKQKSEFFSQFKKIFEKQGNVFQAGLFNSKWAENQEKLLLLNIGKNENYLDSSTSLGSFLKSVILFFEESNISSKQDVFTFNLNRISNNHGESWLRSIGFILVPLSILYFFFILSLYYDFITPYDVCDKKVKFVYDNNLFTLLRYHSKDFFSFLNPARRLEQIKPLKNIGHLNFVSSLIDFTARIILAFGIYQLIVAFRKNAKKQ</sequence>
<dbReference type="AlphaFoldDB" id="A0A1M5A9B8"/>
<name>A0A1M5A9B8_9FLAO</name>
<feature type="transmembrane region" description="Helical" evidence="1">
    <location>
        <begin position="835"/>
        <end position="852"/>
    </location>
</feature>
<feature type="transmembrane region" description="Helical" evidence="1">
    <location>
        <begin position="748"/>
        <end position="772"/>
    </location>
</feature>
<dbReference type="EMBL" id="FQUT01000003">
    <property type="protein sequence ID" value="SHF26636.1"/>
    <property type="molecule type" value="Genomic_DNA"/>
</dbReference>
<proteinExistence type="predicted"/>
<keyword evidence="1" id="KW-0472">Membrane</keyword>
<keyword evidence="1" id="KW-1133">Transmembrane helix</keyword>
<evidence type="ECO:0008006" key="4">
    <source>
        <dbReference type="Google" id="ProtNLM"/>
    </source>
</evidence>
<dbReference type="STRING" id="1416778.SAMN05443633_103409"/>